<dbReference type="AlphaFoldDB" id="A0A538S8J7"/>
<sequence>MTPARGSESGSPALINGGDTATATAARTVQNYVGGRWVASDATRFGEVRNPANDELLARVPLGTAADVDRAVKAALEAFPAWRQTPPVHRVKPLFKLKNLLEEHLDDVARVVTREHGKTLDESRSSVRRAIDNVDLAFGIHDRMMGTSLEDIAAGIDCHTVRQPIGVFAAITPFNFPAMVPMWFLPHAVACGNTFVVKPSERVPLSQVRIFELMHEAGFPAGVVNLVNGAKEAVDGILDHPGIAGVSFVGSSPVARYIYRRAAEHGKRVQALGGAKNFVVVMPDADLDRAAAISTESCFGCAGERCLANSVVLAVGEAHGKIKDKLVSEAKKLKVGDGMEPGVTMGPLITKQHKEKVLGYIEQGIREGAKLLLDGRGYQDPQHPEGYYLGPTIFDEVKPEMVIGREEIFGPVLCVMKARDFDEAVQIVRQHELGNATSIFTSSGKWAREYRYRVEPSMLGVNIGVAAPMAYFPFGGAKGSFFGDLKGHGRDSIDFFTDKKVVISRWF</sequence>
<dbReference type="PANTHER" id="PTHR43866">
    <property type="entry name" value="MALONATE-SEMIALDEHYDE DEHYDROGENASE"/>
    <property type="match status" value="1"/>
</dbReference>
<evidence type="ECO:0000256" key="3">
    <source>
        <dbReference type="ARBA" id="ARBA00023027"/>
    </source>
</evidence>
<keyword evidence="3" id="KW-0520">NAD</keyword>
<organism evidence="5 6">
    <name type="scientific">Eiseniibacteriota bacterium</name>
    <dbReference type="NCBI Taxonomy" id="2212470"/>
    <lineage>
        <taxon>Bacteria</taxon>
        <taxon>Candidatus Eiseniibacteriota</taxon>
    </lineage>
</organism>
<dbReference type="Proteomes" id="UP000320184">
    <property type="component" value="Unassembled WGS sequence"/>
</dbReference>
<dbReference type="NCBIfam" id="TIGR01722">
    <property type="entry name" value="MMSDH"/>
    <property type="match status" value="1"/>
</dbReference>
<dbReference type="Gene3D" id="3.40.605.10">
    <property type="entry name" value="Aldehyde Dehydrogenase, Chain A, domain 1"/>
    <property type="match status" value="1"/>
</dbReference>
<keyword evidence="2" id="KW-0560">Oxidoreductase</keyword>
<gene>
    <name evidence="5" type="ORF">E6K73_13315</name>
</gene>
<name>A0A538S8J7_UNCEI</name>
<accession>A0A538S8J7</accession>
<evidence type="ECO:0000256" key="1">
    <source>
        <dbReference type="ARBA" id="ARBA00013048"/>
    </source>
</evidence>
<proteinExistence type="predicted"/>
<reference evidence="5 6" key="1">
    <citation type="journal article" date="2019" name="Nat. Microbiol.">
        <title>Mediterranean grassland soil C-N compound turnover is dependent on rainfall and depth, and is mediated by genomically divergent microorganisms.</title>
        <authorList>
            <person name="Diamond S."/>
            <person name="Andeer P.F."/>
            <person name="Li Z."/>
            <person name="Crits-Christoph A."/>
            <person name="Burstein D."/>
            <person name="Anantharaman K."/>
            <person name="Lane K.R."/>
            <person name="Thomas B.C."/>
            <person name="Pan C."/>
            <person name="Northen T.R."/>
            <person name="Banfield J.F."/>
        </authorList>
    </citation>
    <scope>NUCLEOTIDE SEQUENCE [LARGE SCALE GENOMIC DNA]</scope>
    <source>
        <strain evidence="5">WS_3</strain>
    </source>
</reference>
<dbReference type="FunFam" id="3.40.605.10:FF:000003">
    <property type="entry name" value="Methylmalonate-semialdehyde dehydrogenase [acylating]"/>
    <property type="match status" value="1"/>
</dbReference>
<dbReference type="CDD" id="cd07085">
    <property type="entry name" value="ALDH_F6_MMSDH"/>
    <property type="match status" value="1"/>
</dbReference>
<dbReference type="GO" id="GO:0006574">
    <property type="term" value="P:L-valine catabolic process"/>
    <property type="evidence" value="ECO:0007669"/>
    <property type="project" value="TreeGrafter"/>
</dbReference>
<dbReference type="EMBL" id="VBOT01000170">
    <property type="protein sequence ID" value="TMQ47691.1"/>
    <property type="molecule type" value="Genomic_DNA"/>
</dbReference>
<dbReference type="SUPFAM" id="SSF53720">
    <property type="entry name" value="ALDH-like"/>
    <property type="match status" value="1"/>
</dbReference>
<evidence type="ECO:0000313" key="6">
    <source>
        <dbReference type="Proteomes" id="UP000320184"/>
    </source>
</evidence>
<comment type="caution">
    <text evidence="5">The sequence shown here is derived from an EMBL/GenBank/DDBJ whole genome shotgun (WGS) entry which is preliminary data.</text>
</comment>
<dbReference type="Pfam" id="PF00171">
    <property type="entry name" value="Aldedh"/>
    <property type="match status" value="1"/>
</dbReference>
<dbReference type="InterPro" id="IPR015590">
    <property type="entry name" value="Aldehyde_DH_dom"/>
</dbReference>
<evidence type="ECO:0000256" key="2">
    <source>
        <dbReference type="ARBA" id="ARBA00023002"/>
    </source>
</evidence>
<feature type="domain" description="Aldehyde dehydrogenase" evidence="4">
    <location>
        <begin position="37"/>
        <end position="502"/>
    </location>
</feature>
<dbReference type="EC" id="1.2.1.27" evidence="1"/>
<dbReference type="InterPro" id="IPR016162">
    <property type="entry name" value="Ald_DH_N"/>
</dbReference>
<dbReference type="PROSITE" id="PS00070">
    <property type="entry name" value="ALDEHYDE_DEHYDR_CYS"/>
    <property type="match status" value="1"/>
</dbReference>
<dbReference type="InterPro" id="IPR016163">
    <property type="entry name" value="Ald_DH_C"/>
</dbReference>
<dbReference type="PANTHER" id="PTHR43866:SF4">
    <property type="entry name" value="MALONATE-SEMIALDEHYDE DEHYDROGENASE"/>
    <property type="match status" value="1"/>
</dbReference>
<dbReference type="GO" id="GO:0006210">
    <property type="term" value="P:thymine catabolic process"/>
    <property type="evidence" value="ECO:0007669"/>
    <property type="project" value="TreeGrafter"/>
</dbReference>
<dbReference type="Gene3D" id="3.40.309.10">
    <property type="entry name" value="Aldehyde Dehydrogenase, Chain A, domain 2"/>
    <property type="match status" value="1"/>
</dbReference>
<dbReference type="InterPro" id="IPR016161">
    <property type="entry name" value="Ald_DH/histidinol_DH"/>
</dbReference>
<evidence type="ECO:0000313" key="5">
    <source>
        <dbReference type="EMBL" id="TMQ47691.1"/>
    </source>
</evidence>
<dbReference type="InterPro" id="IPR010061">
    <property type="entry name" value="MeMal-semiAld_DH"/>
</dbReference>
<dbReference type="InterPro" id="IPR016160">
    <property type="entry name" value="Ald_DH_CS_CYS"/>
</dbReference>
<evidence type="ECO:0000259" key="4">
    <source>
        <dbReference type="Pfam" id="PF00171"/>
    </source>
</evidence>
<dbReference type="FunFam" id="3.40.309.10:FF:000002">
    <property type="entry name" value="Methylmalonate-semialdehyde dehydrogenase (Acylating)"/>
    <property type="match status" value="1"/>
</dbReference>
<dbReference type="GO" id="GO:0004491">
    <property type="term" value="F:methylmalonate-semialdehyde dehydrogenase (acylating, NAD) activity"/>
    <property type="evidence" value="ECO:0007669"/>
    <property type="project" value="UniProtKB-EC"/>
</dbReference>
<protein>
    <recommendedName>
        <fullName evidence="1">methylmalonate-semialdehyde dehydrogenase (CoA acylating)</fullName>
        <ecNumber evidence="1">1.2.1.27</ecNumber>
    </recommendedName>
</protein>